<feature type="compositionally biased region" description="Basic and acidic residues" evidence="1">
    <location>
        <begin position="95"/>
        <end position="107"/>
    </location>
</feature>
<dbReference type="AlphaFoldDB" id="A0AAE9D9A8"/>
<evidence type="ECO:0000313" key="2">
    <source>
        <dbReference type="EMBL" id="ULT99007.1"/>
    </source>
</evidence>
<evidence type="ECO:0000313" key="3">
    <source>
        <dbReference type="Proteomes" id="UP000827892"/>
    </source>
</evidence>
<dbReference type="Proteomes" id="UP000827892">
    <property type="component" value="Chromosome III"/>
</dbReference>
<reference evidence="2 3" key="1">
    <citation type="submission" date="2022-05" db="EMBL/GenBank/DDBJ databases">
        <title>Chromosome-level reference genomes for two strains of Caenorhabditis briggsae: an improved platform for comparative genomics.</title>
        <authorList>
            <person name="Stevens L."/>
            <person name="Andersen E.C."/>
        </authorList>
    </citation>
    <scope>NUCLEOTIDE SEQUENCE [LARGE SCALE GENOMIC DNA]</scope>
    <source>
        <strain evidence="2">QX1410_ONT</strain>
        <tissue evidence="2">Whole-organism</tissue>
    </source>
</reference>
<feature type="compositionally biased region" description="Acidic residues" evidence="1">
    <location>
        <begin position="85"/>
        <end position="94"/>
    </location>
</feature>
<feature type="compositionally biased region" description="Basic residues" evidence="1">
    <location>
        <begin position="53"/>
        <end position="66"/>
    </location>
</feature>
<accession>A0AAE9D9A8</accession>
<sequence length="157" mass="17977">MDGRRACDRSSSGWKKGFRQNRFVDTRRCGHHFYFIGHKNDRGPIGSATATRKSAKKLRIRQHKISGRTIESTRKEGVASGEGETQTEDVEETTETERAGFDQRRREEELAKVQYEGKCKGTQGTQEGYGIRVGTGWKFHWRQEGYCSLVEELAVLF</sequence>
<name>A0AAE9D9A8_CAEBR</name>
<organism evidence="2 3">
    <name type="scientific">Caenorhabditis briggsae</name>
    <dbReference type="NCBI Taxonomy" id="6238"/>
    <lineage>
        <taxon>Eukaryota</taxon>
        <taxon>Metazoa</taxon>
        <taxon>Ecdysozoa</taxon>
        <taxon>Nematoda</taxon>
        <taxon>Chromadorea</taxon>
        <taxon>Rhabditida</taxon>
        <taxon>Rhabditina</taxon>
        <taxon>Rhabditomorpha</taxon>
        <taxon>Rhabditoidea</taxon>
        <taxon>Rhabditidae</taxon>
        <taxon>Peloderinae</taxon>
        <taxon>Caenorhabditis</taxon>
    </lineage>
</organism>
<proteinExistence type="predicted"/>
<gene>
    <name evidence="2" type="ORF">L3Y34_000392</name>
</gene>
<protein>
    <submittedName>
        <fullName evidence="2">Uncharacterized protein</fullName>
    </submittedName>
</protein>
<feature type="region of interest" description="Disordered" evidence="1">
    <location>
        <begin position="45"/>
        <end position="107"/>
    </location>
</feature>
<dbReference type="EMBL" id="CP090893">
    <property type="protein sequence ID" value="ULT99007.1"/>
    <property type="molecule type" value="Genomic_DNA"/>
</dbReference>
<evidence type="ECO:0000256" key="1">
    <source>
        <dbReference type="SAM" id="MobiDB-lite"/>
    </source>
</evidence>